<dbReference type="AlphaFoldDB" id="A0A9D1NBW6"/>
<dbReference type="Pfam" id="PF07992">
    <property type="entry name" value="Pyr_redox_2"/>
    <property type="match status" value="1"/>
</dbReference>
<dbReference type="EMBL" id="DVOH01000028">
    <property type="protein sequence ID" value="HIV00257.1"/>
    <property type="molecule type" value="Genomic_DNA"/>
</dbReference>
<name>A0A9D1NBW6_9FIRM</name>
<reference evidence="5" key="1">
    <citation type="submission" date="2020-10" db="EMBL/GenBank/DDBJ databases">
        <authorList>
            <person name="Gilroy R."/>
        </authorList>
    </citation>
    <scope>NUCLEOTIDE SEQUENCE</scope>
    <source>
        <strain evidence="5">23406</strain>
    </source>
</reference>
<dbReference type="Pfam" id="PF14691">
    <property type="entry name" value="Fer4_20"/>
    <property type="match status" value="1"/>
</dbReference>
<evidence type="ECO:0000256" key="3">
    <source>
        <dbReference type="ARBA" id="ARBA00023014"/>
    </source>
</evidence>
<dbReference type="GO" id="GO:0046872">
    <property type="term" value="F:metal ion binding"/>
    <property type="evidence" value="ECO:0007669"/>
    <property type="project" value="UniProtKB-KW"/>
</dbReference>
<dbReference type="PROSITE" id="PS51379">
    <property type="entry name" value="4FE4S_FER_2"/>
    <property type="match status" value="2"/>
</dbReference>
<evidence type="ECO:0000313" key="5">
    <source>
        <dbReference type="EMBL" id="HIV00257.1"/>
    </source>
</evidence>
<dbReference type="Gene3D" id="3.30.70.20">
    <property type="match status" value="1"/>
</dbReference>
<dbReference type="PROSITE" id="PS00198">
    <property type="entry name" value="4FE4S_FER_1"/>
    <property type="match status" value="1"/>
</dbReference>
<dbReference type="Pfam" id="PF00037">
    <property type="entry name" value="Fer4"/>
    <property type="match status" value="2"/>
</dbReference>
<feature type="domain" description="4Fe-4S ferredoxin-type" evidence="4">
    <location>
        <begin position="271"/>
        <end position="300"/>
    </location>
</feature>
<dbReference type="InterPro" id="IPR036188">
    <property type="entry name" value="FAD/NAD-bd_sf"/>
</dbReference>
<dbReference type="Gene3D" id="3.50.50.60">
    <property type="entry name" value="FAD/NAD(P)-binding domain"/>
    <property type="match status" value="2"/>
</dbReference>
<dbReference type="GO" id="GO:0016491">
    <property type="term" value="F:oxidoreductase activity"/>
    <property type="evidence" value="ECO:0007669"/>
    <property type="project" value="InterPro"/>
</dbReference>
<protein>
    <submittedName>
        <fullName evidence="5">FAD-dependent oxidoreductase</fullName>
    </submittedName>
</protein>
<dbReference type="SUPFAM" id="SSF46548">
    <property type="entry name" value="alpha-helical ferredoxin"/>
    <property type="match status" value="2"/>
</dbReference>
<accession>A0A9D1NBW6</accession>
<dbReference type="PRINTS" id="PR00419">
    <property type="entry name" value="ADXRDTASE"/>
</dbReference>
<dbReference type="PANTHER" id="PTHR42783">
    <property type="entry name" value="GLUTAMATE SYNTHASE [NADPH] SMALL CHAIN"/>
    <property type="match status" value="1"/>
</dbReference>
<evidence type="ECO:0000313" key="6">
    <source>
        <dbReference type="Proteomes" id="UP000886891"/>
    </source>
</evidence>
<dbReference type="Proteomes" id="UP000886891">
    <property type="component" value="Unassembled WGS sequence"/>
</dbReference>
<dbReference type="InterPro" id="IPR028261">
    <property type="entry name" value="DPD_II"/>
</dbReference>
<dbReference type="GO" id="GO:0051536">
    <property type="term" value="F:iron-sulfur cluster binding"/>
    <property type="evidence" value="ECO:0007669"/>
    <property type="project" value="UniProtKB-KW"/>
</dbReference>
<organism evidence="5 6">
    <name type="scientific">Candidatus Stercoripulliclostridium merdipullorum</name>
    <dbReference type="NCBI Taxonomy" id="2840952"/>
    <lineage>
        <taxon>Bacteria</taxon>
        <taxon>Bacillati</taxon>
        <taxon>Bacillota</taxon>
        <taxon>Clostridia</taxon>
        <taxon>Eubacteriales</taxon>
        <taxon>Candidatus Stercoripulliclostridium</taxon>
    </lineage>
</organism>
<dbReference type="InterPro" id="IPR017900">
    <property type="entry name" value="4Fe4S_Fe_S_CS"/>
</dbReference>
<keyword evidence="1" id="KW-0479">Metal-binding</keyword>
<dbReference type="Gene3D" id="1.10.1060.10">
    <property type="entry name" value="Alpha-helical ferredoxin"/>
    <property type="match status" value="1"/>
</dbReference>
<dbReference type="SUPFAM" id="SSF54862">
    <property type="entry name" value="4Fe-4S ferredoxins"/>
    <property type="match status" value="1"/>
</dbReference>
<dbReference type="PANTHER" id="PTHR42783:SF3">
    <property type="entry name" value="GLUTAMATE SYNTHASE [NADPH] SMALL CHAIN-RELATED"/>
    <property type="match status" value="1"/>
</dbReference>
<evidence type="ECO:0000256" key="2">
    <source>
        <dbReference type="ARBA" id="ARBA00023004"/>
    </source>
</evidence>
<dbReference type="InterPro" id="IPR017896">
    <property type="entry name" value="4Fe4S_Fe-S-bd"/>
</dbReference>
<reference evidence="5" key="2">
    <citation type="journal article" date="2021" name="PeerJ">
        <title>Extensive microbial diversity within the chicken gut microbiome revealed by metagenomics and culture.</title>
        <authorList>
            <person name="Gilroy R."/>
            <person name="Ravi A."/>
            <person name="Getino M."/>
            <person name="Pursley I."/>
            <person name="Horton D.L."/>
            <person name="Alikhan N.F."/>
            <person name="Baker D."/>
            <person name="Gharbi K."/>
            <person name="Hall N."/>
            <person name="Watson M."/>
            <person name="Adriaenssens E.M."/>
            <person name="Foster-Nyarko E."/>
            <person name="Jarju S."/>
            <person name="Secka A."/>
            <person name="Antonio M."/>
            <person name="Oren A."/>
            <person name="Chaudhuri R.R."/>
            <person name="La Ragione R."/>
            <person name="Hildebrand F."/>
            <person name="Pallen M.J."/>
        </authorList>
    </citation>
    <scope>NUCLEOTIDE SEQUENCE</scope>
    <source>
        <strain evidence="5">23406</strain>
    </source>
</reference>
<proteinExistence type="predicted"/>
<comment type="caution">
    <text evidence="5">The sequence shown here is derived from an EMBL/GenBank/DDBJ whole genome shotgun (WGS) entry which is preliminary data.</text>
</comment>
<dbReference type="InterPro" id="IPR009051">
    <property type="entry name" value="Helical_ferredxn"/>
</dbReference>
<feature type="domain" description="4Fe-4S ferredoxin-type" evidence="4">
    <location>
        <begin position="812"/>
        <end position="841"/>
    </location>
</feature>
<sequence>MVGGLTGMMNKIDENAPEYYALECVVSDEQADVALKMGLRKPRTVKELAARCKKPEDYVRKIAMELAEIGVCKVYTENGEDVFLVQIFAPGILEMMVNNKKQCEKYPQIARAFEEYTRIRIAAVAPVLPMGTGMMRVIPVQKAIDGNPHKVEIEEIEYYLNKYDIFSVADCSCRRSRRIMGEGCGHLETDMCIQMGSGAEYYIRTGRARQITREEAREIILRAEENGLMHQMPNIEGEGETAAICNCCSCSCFAMRVATMFKAPEAIASNYYAEADKEKCVACGQCVETCPTNALKLGQKLCAKVPVPEKKEKKIVDHIWRKEDWNPDYRVNRTDVAESGTAPCKTKCPAHIAIQGYIKLAAQGKYTEALELIKKENPFPAVCGRICPRGCESECTRGDIDEPIAIDEIKKFIADRDLDKAARYIPKKMHDYGNKIAVVGAGPAGLSCAYYLAIDGYDVTVFEKEAVPGGMLTLGIPSFRLERDVVNAEIEILKELGVKIKTGVEVGKDVTLKQLREEGYQAFYLAIGAQGGRSLGVEGEDAEGVIAGVQFLKDVNLGRKTAEIKGKVVVIGGGNVAIDVARTAVRLNTASVDLYCLESREQMPAHEEEIVEAESENVVVHNGYGVKRICTENGVVKGVELKKCLSVFDENGRFAPRYDDSDVTFVEADTVLLSIGQSIEWGGLLDGAKVVVNRNGTAAADGFTYQTAEPDIFVGGDVFTGPQFAINAIAAGKQGAISIHRYVQPGQSLVLGRDRRDYVAFDKDNIVVQGFDNTPRQQAGHTDRKRRTFEDDRLTFTEEQLKKETERCLGCGAVVVDQYMCVGCGLCTTRCKFDAIHLLRKEKDNFAGKFETLPLKVAPYALKRAGKIVGTAVKKAFGAEE</sequence>
<gene>
    <name evidence="5" type="ORF">IAB14_03970</name>
</gene>
<dbReference type="InterPro" id="IPR023753">
    <property type="entry name" value="FAD/NAD-binding_dom"/>
</dbReference>
<keyword evidence="2" id="KW-0408">Iron</keyword>
<evidence type="ECO:0000256" key="1">
    <source>
        <dbReference type="ARBA" id="ARBA00022723"/>
    </source>
</evidence>
<evidence type="ECO:0000259" key="4">
    <source>
        <dbReference type="PROSITE" id="PS51379"/>
    </source>
</evidence>
<keyword evidence="3" id="KW-0411">Iron-sulfur</keyword>
<dbReference type="SUPFAM" id="SSF51971">
    <property type="entry name" value="Nucleotide-binding domain"/>
    <property type="match status" value="1"/>
</dbReference>